<feature type="compositionally biased region" description="Polar residues" evidence="1">
    <location>
        <begin position="132"/>
        <end position="146"/>
    </location>
</feature>
<feature type="compositionally biased region" description="Basic and acidic residues" evidence="1">
    <location>
        <begin position="251"/>
        <end position="265"/>
    </location>
</feature>
<feature type="compositionally biased region" description="Basic and acidic residues" evidence="1">
    <location>
        <begin position="325"/>
        <end position="351"/>
    </location>
</feature>
<sequence>MTSTLPALANSRLYGVQMREAGKKYSSFDPSLQSVLFASEAMRAEVGRDEPDSGRGMGSERKGRREKGAKGRKKPPTGSAKKQKRHPYLDSAAIAYRASNHSAPPSLGGQGRLPAVKKGRGGEGGEEGWERSSSFEPASTSYSTQPGDVRELREREKELERQLRMLMRGGIDELPQIVKRIDEQQSRTLRKYGSREGEDAKDIQGRPLPVEDEAEREEGGPTMEISSGGMELWEGHAIVYEEAGEGGEGGQSREIERGGEEEKAGQHQNSGEKEEEGEGEGRGVRSEEGGEVERGGDDGWERAQRLDDAKARAEAETASMLHSLAEAERRAEEEMSKLSEEAEKARTRENEVILGSKGEAEGGERKEEAGEEGKEGREGEKEGRVRERERQGVGNGTIRKVLHT</sequence>
<dbReference type="AlphaFoldDB" id="A0A7S3D840"/>
<evidence type="ECO:0000313" key="2">
    <source>
        <dbReference type="EMBL" id="CAE0249579.1"/>
    </source>
</evidence>
<evidence type="ECO:0000256" key="1">
    <source>
        <dbReference type="SAM" id="MobiDB-lite"/>
    </source>
</evidence>
<accession>A0A7S3D840</accession>
<reference evidence="2" key="1">
    <citation type="submission" date="2021-01" db="EMBL/GenBank/DDBJ databases">
        <authorList>
            <person name="Corre E."/>
            <person name="Pelletier E."/>
            <person name="Niang G."/>
            <person name="Scheremetjew M."/>
            <person name="Finn R."/>
            <person name="Kale V."/>
            <person name="Holt S."/>
            <person name="Cochrane G."/>
            <person name="Meng A."/>
            <person name="Brown T."/>
            <person name="Cohen L."/>
        </authorList>
    </citation>
    <scope>NUCLEOTIDE SEQUENCE</scope>
    <source>
        <strain evidence="2">NIES-2562</strain>
    </source>
</reference>
<feature type="compositionally biased region" description="Basic and acidic residues" evidence="1">
    <location>
        <begin position="193"/>
        <end position="204"/>
    </location>
</feature>
<feature type="region of interest" description="Disordered" evidence="1">
    <location>
        <begin position="182"/>
        <end position="404"/>
    </location>
</feature>
<feature type="compositionally biased region" description="Basic and acidic residues" evidence="1">
    <location>
        <begin position="279"/>
        <end position="315"/>
    </location>
</feature>
<name>A0A7S3D840_9EUKA</name>
<protein>
    <submittedName>
        <fullName evidence="2">Uncharacterized protein</fullName>
    </submittedName>
</protein>
<gene>
    <name evidence="2" type="ORF">PBIL07802_LOCUS11778</name>
</gene>
<feature type="compositionally biased region" description="Basic residues" evidence="1">
    <location>
        <begin position="70"/>
        <end position="86"/>
    </location>
</feature>
<organism evidence="2">
    <name type="scientific">Palpitomonas bilix</name>
    <dbReference type="NCBI Taxonomy" id="652834"/>
    <lineage>
        <taxon>Eukaryota</taxon>
        <taxon>Eukaryota incertae sedis</taxon>
    </lineage>
</organism>
<feature type="compositionally biased region" description="Basic and acidic residues" evidence="1">
    <location>
        <begin position="44"/>
        <end position="69"/>
    </location>
</feature>
<feature type="region of interest" description="Disordered" evidence="1">
    <location>
        <begin position="44"/>
        <end position="155"/>
    </location>
</feature>
<proteinExistence type="predicted"/>
<feature type="compositionally biased region" description="Basic and acidic residues" evidence="1">
    <location>
        <begin position="358"/>
        <end position="391"/>
    </location>
</feature>
<dbReference type="EMBL" id="HBIB01018179">
    <property type="protein sequence ID" value="CAE0249579.1"/>
    <property type="molecule type" value="Transcribed_RNA"/>
</dbReference>